<dbReference type="Proteomes" id="UP000784294">
    <property type="component" value="Unassembled WGS sequence"/>
</dbReference>
<dbReference type="EMBL" id="CAAALY010245365">
    <property type="protein sequence ID" value="VEL33210.1"/>
    <property type="molecule type" value="Genomic_DNA"/>
</dbReference>
<name>A0A3S5C3P8_9PLAT</name>
<feature type="transmembrane region" description="Helical" evidence="2">
    <location>
        <begin position="256"/>
        <end position="282"/>
    </location>
</feature>
<evidence type="ECO:0000256" key="1">
    <source>
        <dbReference type="SAM" id="MobiDB-lite"/>
    </source>
</evidence>
<gene>
    <name evidence="3" type="ORF">PXEA_LOCUS26650</name>
</gene>
<accession>A0A3S5C3P8</accession>
<keyword evidence="4" id="KW-1185">Reference proteome</keyword>
<keyword evidence="2" id="KW-1133">Transmembrane helix</keyword>
<sequence length="604" mass="65838">MHVFPFPLPGVRPCSGGALISHEYHTYQLAGASVTACSLNRASARRLLVSLVSQLSSMQKHVSQHNRPLKSDGASISDMDSCKAHSSVGDILLPLPALASSLVDTNNLDGSMCKKELAESKTLLATRRSRLHGERTLVSLVTGDHAPAVWVQAAFKLVCLIRQFKLIYSSNMTQKPGRVGLSGLHKSPSVSVPSADPLSFDLFSTSSDDNIDALFAPGQILTELKLAIPQTGVRVFELLCRSLSGILLLHIPSKQLISHCVGLLAFRFCCIILSFYCCHFFLPILSFPLTCPSALSSFIFGIPVLLGFLFRFRFSAEDCLSSAAGQSDHLLDMIVALPHLDRLLAPMFCPPRPSVPNPQIDASHSTSCEVATGPLNGFDADSGRKDSIQEFDGPITLKHLSAFYRRLIDINQRCGPMVSLTLIETVNLADWFHSSNSDKRLCNEGAIGSSCWPLTQCLDVIDSLIYCLDLVLVISSRSDDALPGSDLGLDFGHATLGDKLPYLNSAPPKYSRPRLSLSPTERNNQSRTSLASSAKFSSESKRGVNIADSDSKEDAEKLEVMAKDELIKTKARLNEVISSIYWVYINVISCLAHSLFESKKNILN</sequence>
<evidence type="ECO:0000313" key="3">
    <source>
        <dbReference type="EMBL" id="VEL33210.1"/>
    </source>
</evidence>
<organism evidence="3 4">
    <name type="scientific">Protopolystoma xenopodis</name>
    <dbReference type="NCBI Taxonomy" id="117903"/>
    <lineage>
        <taxon>Eukaryota</taxon>
        <taxon>Metazoa</taxon>
        <taxon>Spiralia</taxon>
        <taxon>Lophotrochozoa</taxon>
        <taxon>Platyhelminthes</taxon>
        <taxon>Monogenea</taxon>
        <taxon>Polyopisthocotylea</taxon>
        <taxon>Polystomatidea</taxon>
        <taxon>Polystomatidae</taxon>
        <taxon>Protopolystoma</taxon>
    </lineage>
</organism>
<feature type="compositionally biased region" description="Low complexity" evidence="1">
    <location>
        <begin position="526"/>
        <end position="536"/>
    </location>
</feature>
<keyword evidence="2" id="KW-0812">Transmembrane</keyword>
<feature type="transmembrane region" description="Helical" evidence="2">
    <location>
        <begin position="294"/>
        <end position="312"/>
    </location>
</feature>
<proteinExistence type="predicted"/>
<reference evidence="3" key="1">
    <citation type="submission" date="2018-11" db="EMBL/GenBank/DDBJ databases">
        <authorList>
            <consortium name="Pathogen Informatics"/>
        </authorList>
    </citation>
    <scope>NUCLEOTIDE SEQUENCE</scope>
</reference>
<evidence type="ECO:0000256" key="2">
    <source>
        <dbReference type="SAM" id="Phobius"/>
    </source>
</evidence>
<evidence type="ECO:0000313" key="4">
    <source>
        <dbReference type="Proteomes" id="UP000784294"/>
    </source>
</evidence>
<feature type="region of interest" description="Disordered" evidence="1">
    <location>
        <begin position="508"/>
        <end position="536"/>
    </location>
</feature>
<dbReference type="AlphaFoldDB" id="A0A3S5C3P8"/>
<comment type="caution">
    <text evidence="3">The sequence shown here is derived from an EMBL/GenBank/DDBJ whole genome shotgun (WGS) entry which is preliminary data.</text>
</comment>
<protein>
    <submittedName>
        <fullName evidence="3">Uncharacterized protein</fullName>
    </submittedName>
</protein>
<keyword evidence="2" id="KW-0472">Membrane</keyword>